<dbReference type="EMBL" id="JAUSZV010000005">
    <property type="protein sequence ID" value="MDQ0911214.1"/>
    <property type="molecule type" value="Genomic_DNA"/>
</dbReference>
<dbReference type="InterPro" id="IPR029035">
    <property type="entry name" value="DHS-like_NAD/FAD-binding_dom"/>
</dbReference>
<comment type="caution">
    <text evidence="1">The sequence shown here is derived from an EMBL/GenBank/DDBJ whole genome shotgun (WGS) entry which is preliminary data.</text>
</comment>
<dbReference type="RefSeq" id="WP_306982501.1">
    <property type="nucleotide sequence ID" value="NZ_JAUSZV010000005.1"/>
</dbReference>
<accession>A0AAW8FN18</accession>
<protein>
    <recommendedName>
        <fullName evidence="3">SIR2-like domain-containing protein</fullName>
    </recommendedName>
</protein>
<dbReference type="AlphaFoldDB" id="A0AAW8FN18"/>
<organism evidence="1 2">
    <name type="scientific">Streptomyces canus</name>
    <dbReference type="NCBI Taxonomy" id="58343"/>
    <lineage>
        <taxon>Bacteria</taxon>
        <taxon>Bacillati</taxon>
        <taxon>Actinomycetota</taxon>
        <taxon>Actinomycetes</taxon>
        <taxon>Kitasatosporales</taxon>
        <taxon>Streptomycetaceae</taxon>
        <taxon>Streptomyces</taxon>
        <taxon>Streptomyces aurantiacus group</taxon>
    </lineage>
</organism>
<dbReference type="SUPFAM" id="SSF52467">
    <property type="entry name" value="DHS-like NAD/FAD-binding domain"/>
    <property type="match status" value="1"/>
</dbReference>
<dbReference type="Gene3D" id="3.40.50.1220">
    <property type="entry name" value="TPP-binding domain"/>
    <property type="match status" value="1"/>
</dbReference>
<dbReference type="Proteomes" id="UP001234216">
    <property type="component" value="Unassembled WGS sequence"/>
</dbReference>
<evidence type="ECO:0000313" key="1">
    <source>
        <dbReference type="EMBL" id="MDQ0911214.1"/>
    </source>
</evidence>
<reference evidence="1" key="1">
    <citation type="submission" date="2023-07" db="EMBL/GenBank/DDBJ databases">
        <title>Comparative genomics of wheat-associated soil bacteria to identify genetic determinants of phenazine resistance.</title>
        <authorList>
            <person name="Mouncey N."/>
        </authorList>
    </citation>
    <scope>NUCLEOTIDE SEQUENCE</scope>
    <source>
        <strain evidence="1">V4I22</strain>
    </source>
</reference>
<dbReference type="Pfam" id="PF13289">
    <property type="entry name" value="SIR2_2"/>
    <property type="match status" value="1"/>
</dbReference>
<gene>
    <name evidence="1" type="ORF">QFZ22_007199</name>
</gene>
<evidence type="ECO:0000313" key="2">
    <source>
        <dbReference type="Proteomes" id="UP001234216"/>
    </source>
</evidence>
<evidence type="ECO:0008006" key="3">
    <source>
        <dbReference type="Google" id="ProtNLM"/>
    </source>
</evidence>
<sequence length="547" mass="60489">MISEHSLVEGNAFSSTEQPYLSELFDVVAGDTIPVTFVVGAGSSIQASLPSWQVLIERMCEKIRDPELRKLALAEKTDPMRKAEFVLEMAIEETMQREDEVIRDALYQTKKIPPGPLAHAIAKLAAALGDKRARIITTNFDGLIETSLSGHLPPSQIKSMSVTQQKRWRSEAGVGTVLHIHGMVVPNKNPLEPLILSESHFLKYGPIVRSLILNQLKKSCVIFVGVSITDPNLTGPLWDARGDTTTIPTKPFVLIVPESSSPGSQNDREEKRYALKKAQYLESKLGMRPIFLKSHSQLVQVLWDLDLALTEPSLYVFTRKDPQSLAYGPRFQRRLNACYSAIGCPAGGDFPPYNEAQKLSERLHDGLNGTGALAEELRKLRRKYKRQSAPDESFALFLWLRSRQPGASGKAPYALTQVGNSAHVHREPWSNRGRRVPIVGNSDYPAARAVFRGTNLLGSLPSESPYRIWEGMLAVPVRIKDTAFCKAGSSHGLDILTVGTITLNTTHEVDKEKVDNSDNTSVLACLSTEELSTLAGLLEDFSREILK</sequence>
<proteinExistence type="predicted"/>
<name>A0AAW8FN18_9ACTN</name>